<name>A0A6H1ZTN2_9ZZZZ</name>
<dbReference type="EMBL" id="MT141521">
    <property type="protein sequence ID" value="QJA64523.1"/>
    <property type="molecule type" value="Genomic_DNA"/>
</dbReference>
<dbReference type="AlphaFoldDB" id="A0A6H1ZTN2"/>
<evidence type="ECO:0000313" key="1">
    <source>
        <dbReference type="EMBL" id="QJA50822.1"/>
    </source>
</evidence>
<organism evidence="1">
    <name type="scientific">viral metagenome</name>
    <dbReference type="NCBI Taxonomy" id="1070528"/>
    <lineage>
        <taxon>unclassified sequences</taxon>
        <taxon>metagenomes</taxon>
        <taxon>organismal metagenomes</taxon>
    </lineage>
</organism>
<evidence type="ECO:0000313" key="2">
    <source>
        <dbReference type="EMBL" id="QJA64523.1"/>
    </source>
</evidence>
<sequence length="40" mass="4673">MRGMEQITVTFLVDDKNAEYVKVLIAKIMEEFAVEVPNWD</sequence>
<gene>
    <name evidence="3" type="ORF">MM415A00115_0019</name>
    <name evidence="2" type="ORF">MM415B00490_0021</name>
    <name evidence="1" type="ORF">TM448A01903_0011</name>
</gene>
<accession>A0A6H1ZTN2</accession>
<protein>
    <submittedName>
        <fullName evidence="1">Uncharacterized protein</fullName>
    </submittedName>
</protein>
<dbReference type="EMBL" id="MT144219">
    <property type="protein sequence ID" value="QJA50822.1"/>
    <property type="molecule type" value="Genomic_DNA"/>
</dbReference>
<reference evidence="1" key="1">
    <citation type="submission" date="2020-03" db="EMBL/GenBank/DDBJ databases">
        <title>The deep terrestrial virosphere.</title>
        <authorList>
            <person name="Holmfeldt K."/>
            <person name="Nilsson E."/>
            <person name="Simone D."/>
            <person name="Lopez-Fernandez M."/>
            <person name="Wu X."/>
            <person name="de Brujin I."/>
            <person name="Lundin D."/>
            <person name="Andersson A."/>
            <person name="Bertilsson S."/>
            <person name="Dopson M."/>
        </authorList>
    </citation>
    <scope>NUCLEOTIDE SEQUENCE</scope>
    <source>
        <strain evidence="3">MM415A00115</strain>
        <strain evidence="2">MM415B00490</strain>
        <strain evidence="1">TM448A01903</strain>
    </source>
</reference>
<proteinExistence type="predicted"/>
<dbReference type="EMBL" id="MT145190">
    <property type="protein sequence ID" value="QJI04784.1"/>
    <property type="molecule type" value="Genomic_DNA"/>
</dbReference>
<evidence type="ECO:0000313" key="3">
    <source>
        <dbReference type="EMBL" id="QJI04784.1"/>
    </source>
</evidence>